<dbReference type="Pfam" id="PF12696">
    <property type="entry name" value="TraG-D_C"/>
    <property type="match status" value="1"/>
</dbReference>
<dbReference type="PANTHER" id="PTHR30121">
    <property type="entry name" value="UNCHARACTERIZED PROTEIN YJGR-RELATED"/>
    <property type="match status" value="1"/>
</dbReference>
<dbReference type="InterPro" id="IPR058441">
    <property type="entry name" value="DUF8128"/>
</dbReference>
<dbReference type="CDD" id="cd01127">
    <property type="entry name" value="TrwB_TraG_TraD_VirD4"/>
    <property type="match status" value="1"/>
</dbReference>
<dbReference type="PATRIC" id="fig|1576480.3.peg.515"/>
<organism evidence="5 6">
    <name type="scientific">candidate division WWE3 bacterium CSP1-7</name>
    <dbReference type="NCBI Taxonomy" id="1576480"/>
    <lineage>
        <taxon>Bacteria</taxon>
        <taxon>Katanobacteria</taxon>
    </lineage>
</organism>
<evidence type="ECO:0000259" key="3">
    <source>
        <dbReference type="Pfam" id="PF12696"/>
    </source>
</evidence>
<evidence type="ECO:0000313" key="5">
    <source>
        <dbReference type="EMBL" id="KRT67298.1"/>
    </source>
</evidence>
<feature type="compositionally biased region" description="Polar residues" evidence="1">
    <location>
        <begin position="1"/>
        <end position="10"/>
    </location>
</feature>
<dbReference type="PANTHER" id="PTHR30121:SF11">
    <property type="entry name" value="AAA+ ATPASE DOMAIN-CONTAINING PROTEIN"/>
    <property type="match status" value="1"/>
</dbReference>
<dbReference type="Pfam" id="PF26449">
    <property type="entry name" value="DUF8128"/>
    <property type="match status" value="1"/>
</dbReference>
<feature type="compositionally biased region" description="Low complexity" evidence="1">
    <location>
        <begin position="72"/>
        <end position="82"/>
    </location>
</feature>
<dbReference type="InterPro" id="IPR051162">
    <property type="entry name" value="T4SS_component"/>
</dbReference>
<evidence type="ECO:0000256" key="1">
    <source>
        <dbReference type="SAM" id="MobiDB-lite"/>
    </source>
</evidence>
<dbReference type="AlphaFoldDB" id="A0A0T5ZWY7"/>
<protein>
    <recommendedName>
        <fullName evidence="7">Type IV secretion system coupling protein TraD DNA-binding domain-containing protein</fullName>
    </recommendedName>
</protein>
<evidence type="ECO:0000259" key="4">
    <source>
        <dbReference type="Pfam" id="PF26449"/>
    </source>
</evidence>
<feature type="domain" description="DUF8128" evidence="4">
    <location>
        <begin position="157"/>
        <end position="401"/>
    </location>
</feature>
<feature type="compositionally biased region" description="Pro residues" evidence="1">
    <location>
        <begin position="33"/>
        <end position="71"/>
    </location>
</feature>
<feature type="domain" description="Helicase HerA central" evidence="2">
    <location>
        <begin position="427"/>
        <end position="484"/>
    </location>
</feature>
<feature type="domain" description="TraD/TraG TraM recognition site" evidence="3">
    <location>
        <begin position="695"/>
        <end position="762"/>
    </location>
</feature>
<dbReference type="InterPro" id="IPR027417">
    <property type="entry name" value="P-loop_NTPase"/>
</dbReference>
<reference evidence="5 6" key="1">
    <citation type="submission" date="2015-05" db="EMBL/GenBank/DDBJ databases">
        <title>Critical biogeochemical functions in the subsurface are associated with bacteria from new phyla and little studied lineages.</title>
        <authorList>
            <person name="Hug L.A."/>
            <person name="Thomas B.C."/>
            <person name="Sharon I."/>
            <person name="Brown C.T."/>
            <person name="Sharma R."/>
            <person name="Hettich R.L."/>
            <person name="Wilkins M.J."/>
            <person name="Williams K.H."/>
            <person name="Singh A."/>
            <person name="Banfield J.F."/>
        </authorList>
    </citation>
    <scope>NUCLEOTIDE SEQUENCE [LARGE SCALE GENOMIC DNA]</scope>
    <source>
        <strain evidence="5">CSP1-7</strain>
    </source>
</reference>
<gene>
    <name evidence="5" type="ORF">XU08_C0004G0006</name>
</gene>
<sequence>MESEPLSGQNPELPVPENIPAAEAVKGTEEPAPAAPPLPPPLPPLPPVPPVSLPVPTPEEPLPSIPSPTGPEPELSAPSLSPQEAKASQKLPLTAELRWLGEWWSRHLQKLPGAPATRKGGAELVLLEVTVPRDSEIKANAADQFFAAIAGLKSKSGLSFEIVADHEHIHFIVVVPRDLQPLVEKQLHAAYATAEILEIPDYDIFQREGYVAFDQIVTTGPKYYPIKTYVDLGEETDSLNTITSALTKLAPGEAAVVQLAISPADSGWQKQGQSFVLKAKEAERKPEGERKILLSKESEEAISRKINKPGFHALVRIVTVSPTKESAELHLSNIITSLGQFSSPQLASFSRKRTWFKKSFMVDFLYRHVPRFLHWTVFSSEELATLFHLPNKVVTTPAIKWLGAKSGAVPLDLPTSGLYLGLASSRGAEMPVYLQKDDRRRHTYIIGQTGTGKSELLKFMAYQDILAGEGLCFIDPHGDAVEDLLQMIPDERLEDVIYFDPGDPERPPALNILEAETEEGKHLVVNSFISLLYKLYDPNHTGVMGPRLERAVRNVMLTAMSEKGNTLIEVFRLLTDPDFAAAKIPMITDPIVKKYWTDELAQTSDFHKSETLGYFVSKFDRFVTEKLMRNIIGQGQSSFNFREVMDRKKILLVNLSKGKIGEENSNFLGLILVPRILTAAMSRVDTPEEQRPDFNLYVDEFQNFATPDFVQILSEARKYRLDLIVANQFIGQLAEEIKKAVFGNVGTKVLFRVGAEDAEFLEKEIEPDFSKSDLLNAAIGQAYVRLLISGVPSIPFTMKTDWARIQALPRDPQKAGRIKELSRTKYTRPAGEVEEEIKRRAGL</sequence>
<dbReference type="InterPro" id="IPR032689">
    <property type="entry name" value="TraG-D_C"/>
</dbReference>
<name>A0A0T5ZWY7_UNCKA</name>
<dbReference type="STRING" id="1576480.XU08_C0004G0006"/>
<dbReference type="InterPro" id="IPR002789">
    <property type="entry name" value="HerA_central"/>
</dbReference>
<dbReference type="Proteomes" id="UP000051297">
    <property type="component" value="Unassembled WGS sequence"/>
</dbReference>
<dbReference type="SUPFAM" id="SSF52540">
    <property type="entry name" value="P-loop containing nucleoside triphosphate hydrolases"/>
    <property type="match status" value="1"/>
</dbReference>
<comment type="caution">
    <text evidence="5">The sequence shown here is derived from an EMBL/GenBank/DDBJ whole genome shotgun (WGS) entry which is preliminary data.</text>
</comment>
<feature type="region of interest" description="Disordered" evidence="1">
    <location>
        <begin position="1"/>
        <end position="88"/>
    </location>
</feature>
<accession>A0A0T5ZWY7</accession>
<dbReference type="Pfam" id="PF01935">
    <property type="entry name" value="DUF87"/>
    <property type="match status" value="1"/>
</dbReference>
<evidence type="ECO:0000313" key="6">
    <source>
        <dbReference type="Proteomes" id="UP000051297"/>
    </source>
</evidence>
<evidence type="ECO:0000259" key="2">
    <source>
        <dbReference type="Pfam" id="PF01935"/>
    </source>
</evidence>
<proteinExistence type="predicted"/>
<evidence type="ECO:0008006" key="7">
    <source>
        <dbReference type="Google" id="ProtNLM"/>
    </source>
</evidence>
<dbReference type="EMBL" id="LDXK01000004">
    <property type="protein sequence ID" value="KRT67298.1"/>
    <property type="molecule type" value="Genomic_DNA"/>
</dbReference>
<dbReference type="Gene3D" id="3.40.50.300">
    <property type="entry name" value="P-loop containing nucleotide triphosphate hydrolases"/>
    <property type="match status" value="2"/>
</dbReference>